<proteinExistence type="inferred from homology"/>
<dbReference type="CDD" id="cd00913">
    <property type="entry name" value="PCD_DCoH_subfamily_a"/>
    <property type="match status" value="1"/>
</dbReference>
<reference evidence="6" key="1">
    <citation type="submission" date="2016-10" db="EMBL/GenBank/DDBJ databases">
        <authorList>
            <person name="Varghese N."/>
            <person name="Submissions S."/>
        </authorList>
    </citation>
    <scope>NUCLEOTIDE SEQUENCE [LARGE SCALE GENOMIC DNA]</scope>
    <source>
        <strain evidence="6">DSM 17875</strain>
    </source>
</reference>
<keyword evidence="6" id="KW-1185">Reference proteome</keyword>
<evidence type="ECO:0000313" key="6">
    <source>
        <dbReference type="Proteomes" id="UP000243232"/>
    </source>
</evidence>
<dbReference type="EMBL" id="LT629785">
    <property type="protein sequence ID" value="SDT94121.1"/>
    <property type="molecule type" value="Genomic_DNA"/>
</dbReference>
<evidence type="ECO:0000256" key="3">
    <source>
        <dbReference type="ARBA" id="ARBA00023239"/>
    </source>
</evidence>
<dbReference type="GO" id="GO:0008124">
    <property type="term" value="F:4-alpha-hydroxytetrahydrobiopterin dehydratase activity"/>
    <property type="evidence" value="ECO:0007669"/>
    <property type="project" value="UniProtKB-UniRule"/>
</dbReference>
<accession>A0A1H2EGA5</accession>
<organism evidence="5 6">
    <name type="scientific">Pseudomonas pohangensis</name>
    <dbReference type="NCBI Taxonomy" id="364197"/>
    <lineage>
        <taxon>Bacteria</taxon>
        <taxon>Pseudomonadati</taxon>
        <taxon>Pseudomonadota</taxon>
        <taxon>Gammaproteobacteria</taxon>
        <taxon>Pseudomonadales</taxon>
        <taxon>Pseudomonadaceae</taxon>
        <taxon>Pseudomonas</taxon>
    </lineage>
</organism>
<dbReference type="Gene3D" id="3.30.1360.20">
    <property type="entry name" value="Transcriptional coactivator/pterin dehydratase"/>
    <property type="match status" value="1"/>
</dbReference>
<dbReference type="InterPro" id="IPR050376">
    <property type="entry name" value="Pterin-4-alpha-carb_dehyd"/>
</dbReference>
<dbReference type="PANTHER" id="PTHR42805:SF1">
    <property type="entry name" value="PTERIN-4-ALPHA-CARBINOLAMINE DEHYDRATASE-RELATED"/>
    <property type="match status" value="1"/>
</dbReference>
<dbReference type="SUPFAM" id="SSF55248">
    <property type="entry name" value="PCD-like"/>
    <property type="match status" value="1"/>
</dbReference>
<dbReference type="OrthoDB" id="5294615at2"/>
<gene>
    <name evidence="5" type="ORF">SAMN05216296_0753</name>
</gene>
<evidence type="ECO:0000313" key="5">
    <source>
        <dbReference type="EMBL" id="SDT94121.1"/>
    </source>
</evidence>
<sequence length="120" mass="13064">MNPLSRSSCEACSAGSKALSAEQCTALLQQLPGWQLSSTDGMAQLSKTYLFSNFSQALAFSNQVGSISEAQNHHPQLVTEWGKVTVRWWTHALAGLHRNDFIMAARTDDLAQHAEGLKSS</sequence>
<dbReference type="GO" id="GO:0006729">
    <property type="term" value="P:tetrahydrobiopterin biosynthetic process"/>
    <property type="evidence" value="ECO:0007669"/>
    <property type="project" value="InterPro"/>
</dbReference>
<dbReference type="STRING" id="364197.SAMN05216296_0753"/>
<comment type="catalytic activity">
    <reaction evidence="1 4">
        <text>(4aS,6R)-4a-hydroxy-L-erythro-5,6,7,8-tetrahydrobiopterin = (6R)-L-erythro-6,7-dihydrobiopterin + H2O</text>
        <dbReference type="Rhea" id="RHEA:11920"/>
        <dbReference type="ChEBI" id="CHEBI:15377"/>
        <dbReference type="ChEBI" id="CHEBI:15642"/>
        <dbReference type="ChEBI" id="CHEBI:43120"/>
        <dbReference type="EC" id="4.2.1.96"/>
    </reaction>
</comment>
<dbReference type="HAMAP" id="MF_00434">
    <property type="entry name" value="Pterin_4_alpha"/>
    <property type="match status" value="1"/>
</dbReference>
<keyword evidence="3 4" id="KW-0456">Lyase</keyword>
<dbReference type="Pfam" id="PF01329">
    <property type="entry name" value="Pterin_4a"/>
    <property type="match status" value="1"/>
</dbReference>
<evidence type="ECO:0000256" key="4">
    <source>
        <dbReference type="HAMAP-Rule" id="MF_00434"/>
    </source>
</evidence>
<evidence type="ECO:0000256" key="1">
    <source>
        <dbReference type="ARBA" id="ARBA00001554"/>
    </source>
</evidence>
<dbReference type="NCBIfam" id="NF002016">
    <property type="entry name" value="PRK00823.1-1"/>
    <property type="match status" value="1"/>
</dbReference>
<protein>
    <recommendedName>
        <fullName evidence="4">Putative pterin-4-alpha-carbinolamine dehydratase</fullName>
        <shortName evidence="4">PHS</shortName>
        <ecNumber evidence="4">4.2.1.96</ecNumber>
    </recommendedName>
    <alternativeName>
        <fullName evidence="4">4-alpha-hydroxy-tetrahydropterin dehydratase</fullName>
    </alternativeName>
    <alternativeName>
        <fullName evidence="4">Pterin carbinolamine dehydratase</fullName>
        <shortName evidence="4">PCD</shortName>
    </alternativeName>
</protein>
<dbReference type="Proteomes" id="UP000243232">
    <property type="component" value="Chromosome I"/>
</dbReference>
<dbReference type="AlphaFoldDB" id="A0A1H2EGA5"/>
<dbReference type="InterPro" id="IPR001533">
    <property type="entry name" value="Pterin_deHydtase"/>
</dbReference>
<evidence type="ECO:0000256" key="2">
    <source>
        <dbReference type="ARBA" id="ARBA00006472"/>
    </source>
</evidence>
<dbReference type="PANTHER" id="PTHR42805">
    <property type="entry name" value="PTERIN-4-ALPHA-CARBINOLAMINE DEHYDRATASE-RELATED"/>
    <property type="match status" value="1"/>
</dbReference>
<comment type="similarity">
    <text evidence="2 4">Belongs to the pterin-4-alpha-carbinolamine dehydratase family.</text>
</comment>
<name>A0A1H2EGA5_9PSED</name>
<dbReference type="InterPro" id="IPR036428">
    <property type="entry name" value="PCD_sf"/>
</dbReference>
<dbReference type="EC" id="4.2.1.96" evidence="4"/>
<dbReference type="RefSeq" id="WP_090193158.1">
    <property type="nucleotide sequence ID" value="NZ_LT629785.1"/>
</dbReference>